<keyword evidence="1" id="KW-0812">Transmembrane</keyword>
<keyword evidence="1" id="KW-0472">Membrane</keyword>
<sequence length="122" mass="13781">MDFREHQDRAKRNSRIIWFLYILLLSISSLLIGWTFIVGLNLAELYQSGYEQYSFGQKFSASNSHAFDSEQIQILLSFSAIAFIVQASTTAFGFFKKSDGHKVAVAFNARLLDENSANSLAE</sequence>
<proteinExistence type="predicted"/>
<evidence type="ECO:0000313" key="2">
    <source>
        <dbReference type="EMBL" id="CAB5508103.1"/>
    </source>
</evidence>
<name>A0ABM8MBD9_9GAMM</name>
<feature type="transmembrane region" description="Helical" evidence="1">
    <location>
        <begin position="16"/>
        <end position="37"/>
    </location>
</feature>
<evidence type="ECO:0000256" key="1">
    <source>
        <dbReference type="SAM" id="Phobius"/>
    </source>
</evidence>
<dbReference type="Proteomes" id="UP000626656">
    <property type="component" value="Unassembled WGS sequence"/>
</dbReference>
<comment type="caution">
    <text evidence="2">The sequence shown here is derived from an EMBL/GenBank/DDBJ whole genome shotgun (WGS) entry which is preliminary data.</text>
</comment>
<organism evidence="2 3">
    <name type="scientific">Bathymodiolus thermophilus thioautotrophic gill symbiont</name>
    <dbReference type="NCBI Taxonomy" id="2360"/>
    <lineage>
        <taxon>Bacteria</taxon>
        <taxon>Pseudomonadati</taxon>
        <taxon>Pseudomonadota</taxon>
        <taxon>Gammaproteobacteria</taxon>
        <taxon>sulfur-oxidizing symbionts</taxon>
    </lineage>
</organism>
<keyword evidence="1" id="KW-1133">Transmembrane helix</keyword>
<dbReference type="EMBL" id="CAHJWF010000526">
    <property type="protein sequence ID" value="CAB5508103.1"/>
    <property type="molecule type" value="Genomic_DNA"/>
</dbReference>
<evidence type="ECO:0000313" key="3">
    <source>
        <dbReference type="Proteomes" id="UP000626656"/>
    </source>
</evidence>
<reference evidence="2 3" key="1">
    <citation type="submission" date="2020-05" db="EMBL/GenBank/DDBJ databases">
        <authorList>
            <person name="Petersen J."/>
            <person name="Sayavedra L."/>
        </authorList>
    </citation>
    <scope>NUCLEOTIDE SEQUENCE [LARGE SCALE GENOMIC DNA]</scope>
    <source>
        <strain evidence="2">B azoricus SOX ET2 1586I</strain>
    </source>
</reference>
<feature type="transmembrane region" description="Helical" evidence="1">
    <location>
        <begin position="72"/>
        <end position="95"/>
    </location>
</feature>
<accession>A0ABM8MBD9</accession>
<keyword evidence="3" id="KW-1185">Reference proteome</keyword>
<protein>
    <submittedName>
        <fullName evidence="2">Uncharacterized protein</fullName>
    </submittedName>
</protein>
<feature type="non-terminal residue" evidence="2">
    <location>
        <position position="122"/>
    </location>
</feature>
<gene>
    <name evidence="2" type="ORF">AZO1586I_2378</name>
</gene>